<evidence type="ECO:0000256" key="1">
    <source>
        <dbReference type="ARBA" id="ARBA00010587"/>
    </source>
</evidence>
<keyword evidence="2" id="KW-0479">Metal-binding</keyword>
<dbReference type="SUPFAM" id="SSF47188">
    <property type="entry name" value="Hemerythrin-like"/>
    <property type="match status" value="1"/>
</dbReference>
<evidence type="ECO:0000256" key="3">
    <source>
        <dbReference type="ARBA" id="ARBA00023004"/>
    </source>
</evidence>
<dbReference type="EMBL" id="VSSQ01045960">
    <property type="protein sequence ID" value="MPM99902.1"/>
    <property type="molecule type" value="Genomic_DNA"/>
</dbReference>
<comment type="similarity">
    <text evidence="1">Belongs to the hemerythrin family.</text>
</comment>
<dbReference type="AlphaFoldDB" id="A0A645EH33"/>
<proteinExistence type="inferred from homology"/>
<dbReference type="GO" id="GO:0046872">
    <property type="term" value="F:metal ion binding"/>
    <property type="evidence" value="ECO:0007669"/>
    <property type="project" value="UniProtKB-KW"/>
</dbReference>
<organism evidence="4">
    <name type="scientific">bioreactor metagenome</name>
    <dbReference type="NCBI Taxonomy" id="1076179"/>
    <lineage>
        <taxon>unclassified sequences</taxon>
        <taxon>metagenomes</taxon>
        <taxon>ecological metagenomes</taxon>
    </lineage>
</organism>
<name>A0A645EH33_9ZZZZ</name>
<evidence type="ECO:0000313" key="4">
    <source>
        <dbReference type="EMBL" id="MPM99902.1"/>
    </source>
</evidence>
<comment type="caution">
    <text evidence="4">The sequence shown here is derived from an EMBL/GenBank/DDBJ whole genome shotgun (WGS) entry which is preliminary data.</text>
</comment>
<evidence type="ECO:0000256" key="2">
    <source>
        <dbReference type="ARBA" id="ARBA00022723"/>
    </source>
</evidence>
<sequence>MLNLSYPNYEQHVGYHKEYIYKVAMFNVNLVSNTPPSPQAVLNFLYEWWNFHIMRKDVEYENFKSDNDYKVDY</sequence>
<dbReference type="Gene3D" id="1.20.120.50">
    <property type="entry name" value="Hemerythrin-like"/>
    <property type="match status" value="1"/>
</dbReference>
<keyword evidence="3" id="KW-0408">Iron</keyword>
<dbReference type="InterPro" id="IPR035938">
    <property type="entry name" value="Hemerythrin-like_sf"/>
</dbReference>
<accession>A0A645EH33</accession>
<gene>
    <name evidence="4" type="ORF">SDC9_147097</name>
</gene>
<protein>
    <submittedName>
        <fullName evidence="4">Uncharacterized protein</fullName>
    </submittedName>
</protein>
<reference evidence="4" key="1">
    <citation type="submission" date="2019-08" db="EMBL/GenBank/DDBJ databases">
        <authorList>
            <person name="Kucharzyk K."/>
            <person name="Murdoch R.W."/>
            <person name="Higgins S."/>
            <person name="Loffler F."/>
        </authorList>
    </citation>
    <scope>NUCLEOTIDE SEQUENCE</scope>
</reference>